<comment type="caution">
    <text evidence="1">The sequence shown here is derived from an EMBL/GenBank/DDBJ whole genome shotgun (WGS) entry which is preliminary data.</text>
</comment>
<dbReference type="EMBL" id="AACB03000001">
    <property type="protein sequence ID" value="KAE8305656.1"/>
    <property type="molecule type" value="Genomic_DNA"/>
</dbReference>
<dbReference type="VEuPathDB" id="GiardiaDB:GL50803_11200"/>
<gene>
    <name evidence="1" type="ORF">GL50803_0011200</name>
</gene>
<proteinExistence type="predicted"/>
<keyword evidence="2" id="KW-1185">Reference proteome</keyword>
<evidence type="ECO:0000313" key="1">
    <source>
        <dbReference type="EMBL" id="KAE8305656.1"/>
    </source>
</evidence>
<dbReference type="HOGENOM" id="CLU_853766_0_0_1"/>
<name>D3KHB6_GIAIC</name>
<organism evidence="1 2">
    <name type="scientific">Giardia intestinalis (strain ATCC 50803 / WB clone C6)</name>
    <name type="common">Giardia lamblia</name>
    <dbReference type="NCBI Taxonomy" id="184922"/>
    <lineage>
        <taxon>Eukaryota</taxon>
        <taxon>Metamonada</taxon>
        <taxon>Diplomonadida</taxon>
        <taxon>Hexamitidae</taxon>
        <taxon>Giardiinae</taxon>
        <taxon>Giardia</taxon>
    </lineage>
</organism>
<dbReference type="Proteomes" id="UP000001548">
    <property type="component" value="Unassembled WGS sequence"/>
</dbReference>
<reference evidence="1 2" key="1">
    <citation type="journal article" date="2007" name="Science">
        <title>Genomic minimalism in the early diverging intestinal parasite Giardia lamblia.</title>
        <authorList>
            <person name="Morrison H.G."/>
            <person name="McArthur A.G."/>
            <person name="Gillin F.D."/>
            <person name="Aley S.B."/>
            <person name="Adam R.D."/>
            <person name="Olsen G.J."/>
            <person name="Best A.A."/>
            <person name="Cande W.Z."/>
            <person name="Chen F."/>
            <person name="Cipriano M.J."/>
            <person name="Davids B.J."/>
            <person name="Dawson S.C."/>
            <person name="Elmendorf H.G."/>
            <person name="Hehl A.B."/>
            <person name="Holder M.E."/>
            <person name="Huse S.M."/>
            <person name="Kim U.U."/>
            <person name="Lasek-Nesselquist E."/>
            <person name="Manning G."/>
            <person name="Nigam A."/>
            <person name="Nixon J.E."/>
            <person name="Palm D."/>
            <person name="Passamaneck N.E."/>
            <person name="Prabhu A."/>
            <person name="Reich C.I."/>
            <person name="Reiner D.S."/>
            <person name="Samuelson J."/>
            <person name="Svard S.G."/>
            <person name="Sogin M.L."/>
        </authorList>
    </citation>
    <scope>NUCLEOTIDE SEQUENCE [LARGE SCALE GENOMIC DNA]</scope>
    <source>
        <strain evidence="1 2">WB C6</strain>
    </source>
</reference>
<sequence length="326" mass="35266">MICSYCCQSPADYVTCTACGSTVCSLCARTTSLEYICPRCLFGTNQGAGLAVFNLGERRLPMAKKETLCHLCGATIEERARCAVLEHCKKHKLCHVCCSNSQVVPLTDIPCPGAILAAAEPVTSMERAIGRKITPELVTLLLDDPATPETRGLHSLDEQAVACKMFLPYDQLKELTAVCNELDQAKARGSSAEAKGISIQDPRSWSDTLVLASTPQNADLAWRISALQTQCEKIYYHPRMASLTTPEDACILPSNFDNDEHRQSMKSVKMGAYVKCIKLGAPPNTLSALLQPGGQTPEELADLAGIPLPNSVRLSPTPCLVALRQK</sequence>
<accession>D3KHB6</accession>
<evidence type="ECO:0000313" key="2">
    <source>
        <dbReference type="Proteomes" id="UP000001548"/>
    </source>
</evidence>
<dbReference type="OMA" id="KKETLCH"/>
<dbReference type="AlphaFoldDB" id="D3KHB6"/>
<protein>
    <submittedName>
        <fullName evidence="1">Uncharacterized protein</fullName>
    </submittedName>
</protein>